<dbReference type="SUPFAM" id="SSF52833">
    <property type="entry name" value="Thioredoxin-like"/>
    <property type="match status" value="1"/>
</dbReference>
<accession>A0AB34JUP1</accession>
<evidence type="ECO:0000313" key="3">
    <source>
        <dbReference type="EMBL" id="KAL1524666.1"/>
    </source>
</evidence>
<dbReference type="Gene3D" id="3.40.30.10">
    <property type="entry name" value="Glutaredoxin"/>
    <property type="match status" value="2"/>
</dbReference>
<feature type="domain" description="JmjC" evidence="2">
    <location>
        <begin position="578"/>
        <end position="730"/>
    </location>
</feature>
<name>A0AB34JUP1_PRYPA</name>
<dbReference type="SMART" id="SM00558">
    <property type="entry name" value="JmjC"/>
    <property type="match status" value="1"/>
</dbReference>
<evidence type="ECO:0000313" key="4">
    <source>
        <dbReference type="Proteomes" id="UP001515480"/>
    </source>
</evidence>
<sequence length="817" mass="92013">MIVCLLLTSALYPEVRPLGFEADQAYFPKRFKGNGLNTDFHLSGYSDQSRIVQLTPATFERALRGHKAVFVAFCMEGYGQVDGLLVEWGKLALHMAAEEPSVMIAKVDAVEHAGLAAKYRVEHYPTLTWFLEGAEVQQYPEDESRFASDLAAWAMRQLKPFGRLLPPSSAGGWAAAALSSFEIRVLGFFRDADDPLLAALRYAFLHEYRGSVEYTSDPAAYDTISNGLDLTHDGAQRPILLVKPFDERVVLCPPSIFDGWAGDDLVRRVQRWVKLHMLPRITNFQEEYQRLILERATYMPVLFAVSCREKLPVAQLYSVASELEDRLFVVSVDATSAEAAPLIQWLGLSPLAVQHAARSSSAEWAQLFGYAMRNGTDQVLYAPTDIVAFDTSLGLSMLRSFAEGVLDGTARTIAPTPPNPRARGPPLELQDLLPLPRPRRTLRACHVHTCEDGQFDPAATVAMGEHGEEHVEVEHHKSGSLQSADFYLRYMAGNMPVVIEGEAAAATNHAEWDDELFRSRCELPGRVPWNTLVELNKVVVRNDRWPLVENITMCDFIERYQQEEYKDKLYTITPINVNENTLQHALRVPPVVRCFDVWETVHEARLWMSSGNTSSSLHFDTHDNLLLQLDGKKTILLWPPSSSKNFYMDFHDRWGLSPMHVDRVDLNVFPLFEHTKGMLVATVSKGDAVLIPDGWWHQVRSHPGRNVAVTLEIEPHEGLMSLWYSDRRALDKYMDDRTAWWEKILIKRDKNVAIASSMPLDCPHLVPPNIDSSELQCGRDHAGAPVEDRACNWECMPGTCRVEALKRALSSRLGSSH</sequence>
<dbReference type="PANTHER" id="PTHR12461:SF91">
    <property type="entry name" value="JMJC DOMAIN-CONTAINING PROTEIN"/>
    <property type="match status" value="1"/>
</dbReference>
<evidence type="ECO:0000259" key="2">
    <source>
        <dbReference type="PROSITE" id="PS51184"/>
    </source>
</evidence>
<feature type="signal peptide" evidence="1">
    <location>
        <begin position="1"/>
        <end position="17"/>
    </location>
</feature>
<dbReference type="InterPro" id="IPR041667">
    <property type="entry name" value="Cupin_8"/>
</dbReference>
<gene>
    <name evidence="3" type="ORF">AB1Y20_019552</name>
</gene>
<keyword evidence="4" id="KW-1185">Reference proteome</keyword>
<dbReference type="Pfam" id="PF13621">
    <property type="entry name" value="Cupin_8"/>
    <property type="match status" value="1"/>
</dbReference>
<dbReference type="AlphaFoldDB" id="A0AB34JUP1"/>
<comment type="caution">
    <text evidence="3">The sequence shown here is derived from an EMBL/GenBank/DDBJ whole genome shotgun (WGS) entry which is preliminary data.</text>
</comment>
<dbReference type="SUPFAM" id="SSF51197">
    <property type="entry name" value="Clavaminate synthase-like"/>
    <property type="match status" value="1"/>
</dbReference>
<proteinExistence type="predicted"/>
<reference evidence="3 4" key="1">
    <citation type="journal article" date="2024" name="Science">
        <title>Giant polyketide synthase enzymes in the biosynthesis of giant marine polyether toxins.</title>
        <authorList>
            <person name="Fallon T.R."/>
            <person name="Shende V.V."/>
            <person name="Wierzbicki I.H."/>
            <person name="Pendleton A.L."/>
            <person name="Watervoot N.F."/>
            <person name="Auber R.P."/>
            <person name="Gonzalez D.J."/>
            <person name="Wisecaver J.H."/>
            <person name="Moore B.S."/>
        </authorList>
    </citation>
    <scope>NUCLEOTIDE SEQUENCE [LARGE SCALE GENOMIC DNA]</scope>
    <source>
        <strain evidence="3 4">12B1</strain>
    </source>
</reference>
<protein>
    <recommendedName>
        <fullName evidence="2">JmjC domain-containing protein</fullName>
    </recommendedName>
</protein>
<dbReference type="Pfam" id="PF00085">
    <property type="entry name" value="Thioredoxin"/>
    <property type="match status" value="1"/>
</dbReference>
<dbReference type="Gene3D" id="2.60.120.650">
    <property type="entry name" value="Cupin"/>
    <property type="match status" value="1"/>
</dbReference>
<evidence type="ECO:0000256" key="1">
    <source>
        <dbReference type="SAM" id="SignalP"/>
    </source>
</evidence>
<dbReference type="InterPro" id="IPR003347">
    <property type="entry name" value="JmjC_dom"/>
</dbReference>
<dbReference type="CDD" id="cd02961">
    <property type="entry name" value="PDI_a_family"/>
    <property type="match status" value="1"/>
</dbReference>
<dbReference type="Proteomes" id="UP001515480">
    <property type="component" value="Unassembled WGS sequence"/>
</dbReference>
<dbReference type="InterPro" id="IPR036249">
    <property type="entry name" value="Thioredoxin-like_sf"/>
</dbReference>
<feature type="chain" id="PRO_5044329095" description="JmjC domain-containing protein" evidence="1">
    <location>
        <begin position="18"/>
        <end position="817"/>
    </location>
</feature>
<dbReference type="EMBL" id="JBGBPQ010000005">
    <property type="protein sequence ID" value="KAL1524666.1"/>
    <property type="molecule type" value="Genomic_DNA"/>
</dbReference>
<dbReference type="InterPro" id="IPR013766">
    <property type="entry name" value="Thioredoxin_domain"/>
</dbReference>
<organism evidence="3 4">
    <name type="scientific">Prymnesium parvum</name>
    <name type="common">Toxic golden alga</name>
    <dbReference type="NCBI Taxonomy" id="97485"/>
    <lineage>
        <taxon>Eukaryota</taxon>
        <taxon>Haptista</taxon>
        <taxon>Haptophyta</taxon>
        <taxon>Prymnesiophyceae</taxon>
        <taxon>Prymnesiales</taxon>
        <taxon>Prymnesiaceae</taxon>
        <taxon>Prymnesium</taxon>
    </lineage>
</organism>
<dbReference type="PROSITE" id="PS51184">
    <property type="entry name" value="JMJC"/>
    <property type="match status" value="1"/>
</dbReference>
<keyword evidence="1" id="KW-0732">Signal</keyword>
<dbReference type="PANTHER" id="PTHR12461">
    <property type="entry name" value="HYPOXIA-INDUCIBLE FACTOR 1 ALPHA INHIBITOR-RELATED"/>
    <property type="match status" value="1"/>
</dbReference>